<evidence type="ECO:0000256" key="6">
    <source>
        <dbReference type="ARBA" id="ARBA00022490"/>
    </source>
</evidence>
<dbReference type="Gene3D" id="3.50.40.10">
    <property type="entry name" value="Phenylalanyl-trna Synthetase, Chain B, domain 3"/>
    <property type="match status" value="1"/>
</dbReference>
<evidence type="ECO:0000256" key="11">
    <source>
        <dbReference type="ARBA" id="ARBA00022842"/>
    </source>
</evidence>
<dbReference type="PANTHER" id="PTHR10947">
    <property type="entry name" value="PHENYLALANYL-TRNA SYNTHETASE BETA CHAIN AND LEUCINE-RICH REPEAT-CONTAINING PROTEIN 47"/>
    <property type="match status" value="1"/>
</dbReference>
<evidence type="ECO:0000256" key="4">
    <source>
        <dbReference type="ARBA" id="ARBA00011209"/>
    </source>
</evidence>
<dbReference type="InterPro" id="IPR045060">
    <property type="entry name" value="Phe-tRNA-ligase_IIc_bsu"/>
</dbReference>
<dbReference type="EC" id="6.1.1.20" evidence="5"/>
<comment type="subcellular location">
    <subcellularLocation>
        <location evidence="2">Cytoplasm</location>
    </subcellularLocation>
</comment>
<evidence type="ECO:0000256" key="13">
    <source>
        <dbReference type="ARBA" id="ARBA00023146"/>
    </source>
</evidence>
<sequence>MPTISVDKAALFKELGREYTTEEFDELCFEFGIELDEDVLTLSYYIIFKSDTHRDIQTTDQDRPIVDGVQEPPQLKIEIPANRYDLLCIEGIQLMLNIFLGRKPLPEYKLSQPADGQLQEIIVKEDTTKIRPYVSGAILRGVKFDKARYESFIALQDKLHQNLARQRSLVAIGTHDLDTIKGPFTYEALPPKDIKFTPLNQTQEMDGEELMTFYEKHQQLGKYLHIIRDSPVYPVIYDSNRTVCSLPPIINGDHSKISMDTTNIFIEMTATDRTKLEIVNRMMVTMFSQYTSEPFTIEPVKIVSEHNNETRITPDIAPRVAQAEVSYINQCCGLNLSAAEISTLLKKMSFRAKPSTNNPDTIDVEIPPTRADVLHQCDIMEDVAIAYGFNKLPRSFPSKSGTIAQPLAINKLSDVIRIEAAMAGWSEVLPLILCSHDENFAWLNRKDDGNTAVRLANPKTTEFQIVRTSLLPGLLKTIRENKAHSLPMKIFEVSDVAFKDLSLERKSRNERHFAAAWYGRNSGFEIVHGLMDRVMAMLKSAFITGEETLDNPAMNDSSYYIKELDDPTYFPGHAASVHLRIGNKDIVVGSFGILHPTVLEKYDLKNPVSTLEINIEPFL</sequence>
<gene>
    <name evidence="17" type="ORF">N7469_000971</name>
</gene>
<dbReference type="InterPro" id="IPR004531">
    <property type="entry name" value="Phe-tRNA-synth_IIc_bsu_arc_euk"/>
</dbReference>
<proteinExistence type="inferred from homology"/>
<evidence type="ECO:0000256" key="8">
    <source>
        <dbReference type="ARBA" id="ARBA00022723"/>
    </source>
</evidence>
<evidence type="ECO:0000256" key="9">
    <source>
        <dbReference type="ARBA" id="ARBA00022741"/>
    </source>
</evidence>
<dbReference type="Gene3D" id="3.30.56.10">
    <property type="match status" value="2"/>
</dbReference>
<dbReference type="GO" id="GO:0004826">
    <property type="term" value="F:phenylalanine-tRNA ligase activity"/>
    <property type="evidence" value="ECO:0007669"/>
    <property type="project" value="UniProtKB-EC"/>
</dbReference>
<keyword evidence="8" id="KW-0479">Metal-binding</keyword>
<dbReference type="FunFam" id="3.30.56.10:FF:000004">
    <property type="entry name" value="Phenylalanyl-tRNA synthetase, beta subunit"/>
    <property type="match status" value="1"/>
</dbReference>
<dbReference type="SUPFAM" id="SSF56037">
    <property type="entry name" value="PheT/TilS domain"/>
    <property type="match status" value="1"/>
</dbReference>
<dbReference type="Pfam" id="PF03484">
    <property type="entry name" value="B5"/>
    <property type="match status" value="1"/>
</dbReference>
<keyword evidence="7 17" id="KW-0436">Ligase</keyword>
<accession>A0A9W9PDR7</accession>
<evidence type="ECO:0000256" key="10">
    <source>
        <dbReference type="ARBA" id="ARBA00022840"/>
    </source>
</evidence>
<dbReference type="PANTHER" id="PTHR10947:SF0">
    <property type="entry name" value="PHENYLALANINE--TRNA LIGASE BETA SUBUNIT"/>
    <property type="match status" value="1"/>
</dbReference>
<reference evidence="17" key="2">
    <citation type="journal article" date="2023" name="IMA Fungus">
        <title>Comparative genomic study of the Penicillium genus elucidates a diverse pangenome and 15 lateral gene transfer events.</title>
        <authorList>
            <person name="Petersen C."/>
            <person name="Sorensen T."/>
            <person name="Nielsen M.R."/>
            <person name="Sondergaard T.E."/>
            <person name="Sorensen J.L."/>
            <person name="Fitzpatrick D.A."/>
            <person name="Frisvad J.C."/>
            <person name="Nielsen K.L."/>
        </authorList>
    </citation>
    <scope>NUCLEOTIDE SEQUENCE</scope>
    <source>
        <strain evidence="17">IBT 23319</strain>
    </source>
</reference>
<evidence type="ECO:0000256" key="1">
    <source>
        <dbReference type="ARBA" id="ARBA00001946"/>
    </source>
</evidence>
<dbReference type="GO" id="GO:0006432">
    <property type="term" value="P:phenylalanyl-tRNA aminoacylation"/>
    <property type="evidence" value="ECO:0007669"/>
    <property type="project" value="InterPro"/>
</dbReference>
<dbReference type="SMART" id="SM00873">
    <property type="entry name" value="B3_4"/>
    <property type="match status" value="1"/>
</dbReference>
<evidence type="ECO:0000313" key="18">
    <source>
        <dbReference type="Proteomes" id="UP001147733"/>
    </source>
</evidence>
<dbReference type="InterPro" id="IPR009061">
    <property type="entry name" value="DNA-bd_dom_put_sf"/>
</dbReference>
<dbReference type="GO" id="GO:0000287">
    <property type="term" value="F:magnesium ion binding"/>
    <property type="evidence" value="ECO:0007669"/>
    <property type="project" value="InterPro"/>
</dbReference>
<reference evidence="17" key="1">
    <citation type="submission" date="2022-11" db="EMBL/GenBank/DDBJ databases">
        <authorList>
            <person name="Petersen C."/>
        </authorList>
    </citation>
    <scope>NUCLEOTIDE SEQUENCE</scope>
    <source>
        <strain evidence="17">IBT 23319</strain>
    </source>
</reference>
<evidence type="ECO:0000256" key="3">
    <source>
        <dbReference type="ARBA" id="ARBA00007438"/>
    </source>
</evidence>
<dbReference type="Pfam" id="PF18262">
    <property type="entry name" value="PhetRS_B1"/>
    <property type="match status" value="1"/>
</dbReference>
<dbReference type="GO" id="GO:0005524">
    <property type="term" value="F:ATP binding"/>
    <property type="evidence" value="ECO:0007669"/>
    <property type="project" value="UniProtKB-KW"/>
</dbReference>
<keyword evidence="12" id="KW-0648">Protein biosynthesis</keyword>
<dbReference type="AlphaFoldDB" id="A0A9W9PDR7"/>
<feature type="domain" description="B5" evidence="16">
    <location>
        <begin position="316"/>
        <end position="394"/>
    </location>
</feature>
<evidence type="ECO:0000256" key="14">
    <source>
        <dbReference type="ARBA" id="ARBA00033189"/>
    </source>
</evidence>
<dbReference type="FunFam" id="3.30.930.10:FF:000052">
    <property type="entry name" value="Phenylalanyl-tRNA synthetase, beta subunit"/>
    <property type="match status" value="1"/>
</dbReference>
<protein>
    <recommendedName>
        <fullName evidence="5">phenylalanine--tRNA ligase</fullName>
        <ecNumber evidence="5">6.1.1.20</ecNumber>
    </recommendedName>
    <alternativeName>
        <fullName evidence="14">Phenylalanyl-tRNA synthetase beta subunit</fullName>
    </alternativeName>
</protein>
<dbReference type="Gene3D" id="3.30.930.10">
    <property type="entry name" value="Bira Bifunctional Protein, Domain 2"/>
    <property type="match status" value="1"/>
</dbReference>
<comment type="similarity">
    <text evidence="3">Belongs to the phenylalanyl-tRNA synthetase beta subunit family. Type 2 subfamily.</text>
</comment>
<keyword evidence="6" id="KW-0963">Cytoplasm</keyword>
<organism evidence="17 18">
    <name type="scientific">Penicillium citrinum</name>
    <dbReference type="NCBI Taxonomy" id="5077"/>
    <lineage>
        <taxon>Eukaryota</taxon>
        <taxon>Fungi</taxon>
        <taxon>Dikarya</taxon>
        <taxon>Ascomycota</taxon>
        <taxon>Pezizomycotina</taxon>
        <taxon>Eurotiomycetes</taxon>
        <taxon>Eurotiomycetidae</taxon>
        <taxon>Eurotiales</taxon>
        <taxon>Aspergillaceae</taxon>
        <taxon>Penicillium</taxon>
    </lineage>
</organism>
<dbReference type="InterPro" id="IPR040659">
    <property type="entry name" value="PhetRS_B1"/>
</dbReference>
<keyword evidence="18" id="KW-1185">Reference proteome</keyword>
<evidence type="ECO:0000256" key="7">
    <source>
        <dbReference type="ARBA" id="ARBA00022598"/>
    </source>
</evidence>
<keyword evidence="9" id="KW-0547">Nucleotide-binding</keyword>
<dbReference type="Proteomes" id="UP001147733">
    <property type="component" value="Unassembled WGS sequence"/>
</dbReference>
<comment type="subunit">
    <text evidence="4">Tetramer of two alpha and two beta subunits.</text>
</comment>
<comment type="caution">
    <text evidence="17">The sequence shown here is derived from an EMBL/GenBank/DDBJ whole genome shotgun (WGS) entry which is preliminary data.</text>
</comment>
<dbReference type="Pfam" id="PF17759">
    <property type="entry name" value="tRNA_synthFbeta"/>
    <property type="match status" value="1"/>
</dbReference>
<dbReference type="CDD" id="cd00769">
    <property type="entry name" value="PheRS_beta_core"/>
    <property type="match status" value="1"/>
</dbReference>
<dbReference type="OrthoDB" id="1698572at2759"/>
<dbReference type="SUPFAM" id="SSF46955">
    <property type="entry name" value="Putative DNA-binding domain"/>
    <property type="match status" value="2"/>
</dbReference>
<dbReference type="GO" id="GO:0003723">
    <property type="term" value="F:RNA binding"/>
    <property type="evidence" value="ECO:0007669"/>
    <property type="project" value="InterPro"/>
</dbReference>
<dbReference type="InterPro" id="IPR020825">
    <property type="entry name" value="Phe-tRNA_synthase-like_B3/B4"/>
</dbReference>
<dbReference type="EMBL" id="JAPQKT010000001">
    <property type="protein sequence ID" value="KAJ5242644.1"/>
    <property type="molecule type" value="Genomic_DNA"/>
</dbReference>
<keyword evidence="11" id="KW-0460">Magnesium</keyword>
<keyword evidence="13" id="KW-0030">Aminoacyl-tRNA synthetase</keyword>
<dbReference type="InterPro" id="IPR005147">
    <property type="entry name" value="tRNA_synthase_B5-dom"/>
</dbReference>
<dbReference type="FunFam" id="3.50.40.10:FF:000002">
    <property type="entry name" value="phenylalanine--tRNA ligase beta subunit"/>
    <property type="match status" value="1"/>
</dbReference>
<dbReference type="InterPro" id="IPR005146">
    <property type="entry name" value="B3/B4_tRNA-bd"/>
</dbReference>
<dbReference type="SMART" id="SM00874">
    <property type="entry name" value="B5"/>
    <property type="match status" value="1"/>
</dbReference>
<comment type="cofactor">
    <cofactor evidence="1">
        <name>Mg(2+)</name>
        <dbReference type="ChEBI" id="CHEBI:18420"/>
    </cofactor>
</comment>
<evidence type="ECO:0000256" key="12">
    <source>
        <dbReference type="ARBA" id="ARBA00022917"/>
    </source>
</evidence>
<dbReference type="InterPro" id="IPR041616">
    <property type="entry name" value="PheRS_beta_core"/>
</dbReference>
<comment type="catalytic activity">
    <reaction evidence="15">
        <text>tRNA(Phe) + L-phenylalanine + ATP = L-phenylalanyl-tRNA(Phe) + AMP + diphosphate + H(+)</text>
        <dbReference type="Rhea" id="RHEA:19413"/>
        <dbReference type="Rhea" id="RHEA-COMP:9668"/>
        <dbReference type="Rhea" id="RHEA-COMP:9699"/>
        <dbReference type="ChEBI" id="CHEBI:15378"/>
        <dbReference type="ChEBI" id="CHEBI:30616"/>
        <dbReference type="ChEBI" id="CHEBI:33019"/>
        <dbReference type="ChEBI" id="CHEBI:58095"/>
        <dbReference type="ChEBI" id="CHEBI:78442"/>
        <dbReference type="ChEBI" id="CHEBI:78531"/>
        <dbReference type="ChEBI" id="CHEBI:456215"/>
        <dbReference type="EC" id="6.1.1.20"/>
    </reaction>
</comment>
<name>A0A9W9PDR7_PENCI</name>
<dbReference type="SUPFAM" id="SSF55681">
    <property type="entry name" value="Class II aaRS and biotin synthetases"/>
    <property type="match status" value="1"/>
</dbReference>
<dbReference type="GO" id="GO:0009328">
    <property type="term" value="C:phenylalanine-tRNA ligase complex"/>
    <property type="evidence" value="ECO:0007669"/>
    <property type="project" value="TreeGrafter"/>
</dbReference>
<dbReference type="PROSITE" id="PS51483">
    <property type="entry name" value="B5"/>
    <property type="match status" value="1"/>
</dbReference>
<keyword evidence="10" id="KW-0067">ATP-binding</keyword>
<evidence type="ECO:0000256" key="15">
    <source>
        <dbReference type="ARBA" id="ARBA00049255"/>
    </source>
</evidence>
<dbReference type="NCBIfam" id="TIGR00471">
    <property type="entry name" value="pheT_arch"/>
    <property type="match status" value="1"/>
</dbReference>
<evidence type="ECO:0000313" key="17">
    <source>
        <dbReference type="EMBL" id="KAJ5242644.1"/>
    </source>
</evidence>
<dbReference type="GeneID" id="81379058"/>
<evidence type="ECO:0000259" key="16">
    <source>
        <dbReference type="PROSITE" id="PS51483"/>
    </source>
</evidence>
<dbReference type="RefSeq" id="XP_056505648.1">
    <property type="nucleotide sequence ID" value="XM_056639891.1"/>
</dbReference>
<dbReference type="InterPro" id="IPR045864">
    <property type="entry name" value="aa-tRNA-synth_II/BPL/LPL"/>
</dbReference>
<evidence type="ECO:0000256" key="5">
    <source>
        <dbReference type="ARBA" id="ARBA00012814"/>
    </source>
</evidence>
<dbReference type="Pfam" id="PF03483">
    <property type="entry name" value="B3_4"/>
    <property type="match status" value="1"/>
</dbReference>
<evidence type="ECO:0000256" key="2">
    <source>
        <dbReference type="ARBA" id="ARBA00004496"/>
    </source>
</evidence>